<organism evidence="2 3">
    <name type="scientific">Neorhodopirellula pilleata</name>
    <dbReference type="NCBI Taxonomy" id="2714738"/>
    <lineage>
        <taxon>Bacteria</taxon>
        <taxon>Pseudomonadati</taxon>
        <taxon>Planctomycetota</taxon>
        <taxon>Planctomycetia</taxon>
        <taxon>Pirellulales</taxon>
        <taxon>Pirellulaceae</taxon>
        <taxon>Neorhodopirellula</taxon>
    </lineage>
</organism>
<dbReference type="RefSeq" id="WP_146576289.1">
    <property type="nucleotide sequence ID" value="NZ_SJPM01000001.1"/>
</dbReference>
<dbReference type="AlphaFoldDB" id="A0A5C6AXP7"/>
<dbReference type="Proteomes" id="UP000316213">
    <property type="component" value="Unassembled WGS sequence"/>
</dbReference>
<feature type="chain" id="PRO_5022952171" description="PEP-CTERM protein-sorting domain-containing protein" evidence="1">
    <location>
        <begin position="25"/>
        <end position="268"/>
    </location>
</feature>
<dbReference type="OrthoDB" id="267637at2"/>
<dbReference type="InterPro" id="IPR054720">
    <property type="entry name" value="HpiC1"/>
</dbReference>
<sequence length="268" mass="28404" precursor="true">MNLVYFNLAVALAVLGGVTSSIQAAPVTVINPGFEDISGESTFNEFTFGPLNGWDLYDPNGITNGGAGNTYFIGTLRPTAPTYFTAGAPEGQRVGIAFNFEGSGGNGEYGMSQTLTETLQANTRYTLQVDIGNIASGTGLNGDFFNLDGFPGYRVDLLAGGVLLAQDNNSLSGLIGEGDFSLSSFSFQTGATHAQLGQSLEIRLVNLNQIDAAFPAADLEVDFDNVRLSATSVPEPSSFGWLAIAFAAWWKRPQKRPRAGSRSHARPE</sequence>
<dbReference type="EMBL" id="SJPM01000001">
    <property type="protein sequence ID" value="TWU03856.1"/>
    <property type="molecule type" value="Genomic_DNA"/>
</dbReference>
<evidence type="ECO:0000313" key="3">
    <source>
        <dbReference type="Proteomes" id="UP000316213"/>
    </source>
</evidence>
<evidence type="ECO:0008006" key="4">
    <source>
        <dbReference type="Google" id="ProtNLM"/>
    </source>
</evidence>
<accession>A0A5C6AXP7</accession>
<protein>
    <recommendedName>
        <fullName evidence="4">PEP-CTERM protein-sorting domain-containing protein</fullName>
    </recommendedName>
</protein>
<keyword evidence="3" id="KW-1185">Reference proteome</keyword>
<gene>
    <name evidence="2" type="ORF">Pla100_07910</name>
</gene>
<feature type="signal peptide" evidence="1">
    <location>
        <begin position="1"/>
        <end position="24"/>
    </location>
</feature>
<reference evidence="2 3" key="1">
    <citation type="submission" date="2019-02" db="EMBL/GenBank/DDBJ databases">
        <title>Deep-cultivation of Planctomycetes and their phenomic and genomic characterization uncovers novel biology.</title>
        <authorList>
            <person name="Wiegand S."/>
            <person name="Jogler M."/>
            <person name="Boedeker C."/>
            <person name="Pinto D."/>
            <person name="Vollmers J."/>
            <person name="Rivas-Marin E."/>
            <person name="Kohn T."/>
            <person name="Peeters S.H."/>
            <person name="Heuer A."/>
            <person name="Rast P."/>
            <person name="Oberbeckmann S."/>
            <person name="Bunk B."/>
            <person name="Jeske O."/>
            <person name="Meyerdierks A."/>
            <person name="Storesund J.E."/>
            <person name="Kallscheuer N."/>
            <person name="Luecker S."/>
            <person name="Lage O.M."/>
            <person name="Pohl T."/>
            <person name="Merkel B.J."/>
            <person name="Hornburger P."/>
            <person name="Mueller R.-W."/>
            <person name="Bruemmer F."/>
            <person name="Labrenz M."/>
            <person name="Spormann A.M."/>
            <person name="Op Den Camp H."/>
            <person name="Overmann J."/>
            <person name="Amann R."/>
            <person name="Jetten M.S.M."/>
            <person name="Mascher T."/>
            <person name="Medema M.H."/>
            <person name="Devos D.P."/>
            <person name="Kaster A.-K."/>
            <person name="Ovreas L."/>
            <person name="Rohde M."/>
            <person name="Galperin M.Y."/>
            <person name="Jogler C."/>
        </authorList>
    </citation>
    <scope>NUCLEOTIDE SEQUENCE [LARGE SCALE GENOMIC DNA]</scope>
    <source>
        <strain evidence="2 3">Pla100</strain>
    </source>
</reference>
<evidence type="ECO:0000313" key="2">
    <source>
        <dbReference type="EMBL" id="TWU03856.1"/>
    </source>
</evidence>
<name>A0A5C6AXP7_9BACT</name>
<proteinExistence type="predicted"/>
<comment type="caution">
    <text evidence="2">The sequence shown here is derived from an EMBL/GenBank/DDBJ whole genome shotgun (WGS) entry which is preliminary data.</text>
</comment>
<evidence type="ECO:0000256" key="1">
    <source>
        <dbReference type="SAM" id="SignalP"/>
    </source>
</evidence>
<dbReference type="Pfam" id="PF22825">
    <property type="entry name" value="HpiC1-like"/>
    <property type="match status" value="1"/>
</dbReference>
<keyword evidence="1" id="KW-0732">Signal</keyword>